<reference evidence="2 3" key="1">
    <citation type="submission" date="2020-10" db="EMBL/GenBank/DDBJ databases">
        <title>complete genome sequencing of Lysobacter sp. H23M41.</title>
        <authorList>
            <person name="Bae J.-W."/>
            <person name="Lee S.-Y."/>
        </authorList>
    </citation>
    <scope>NUCLEOTIDE SEQUENCE [LARGE SCALE GENOMIC DNA]</scope>
    <source>
        <strain evidence="2 3">H23M41</strain>
    </source>
</reference>
<protein>
    <submittedName>
        <fullName evidence="2">Ltp family lipoprotein</fullName>
    </submittedName>
</protein>
<evidence type="ECO:0000313" key="3">
    <source>
        <dbReference type="Proteomes" id="UP000593932"/>
    </source>
</evidence>
<sequence>MQDLGSVGADGLTGPRDNAIRSANQYLSFQGFSRDGLIEQLSSDYGDGYIVADATTAVDSLTVDWNEQAVRSARQYLSMQGFSCKGLIEQLSSSAGDKYTVSQATHGARQAGAC</sequence>
<evidence type="ECO:0000313" key="2">
    <source>
        <dbReference type="EMBL" id="QOW23301.1"/>
    </source>
</evidence>
<keyword evidence="2" id="KW-0449">Lipoprotein</keyword>
<dbReference type="EMBL" id="CP063657">
    <property type="protein sequence ID" value="QOW23301.1"/>
    <property type="molecule type" value="Genomic_DNA"/>
</dbReference>
<proteinExistence type="predicted"/>
<accession>A0A7S6UN31</accession>
<dbReference type="Pfam" id="PF07553">
    <property type="entry name" value="Lipoprotein_Ltp"/>
    <property type="match status" value="2"/>
</dbReference>
<dbReference type="InterPro" id="IPR011434">
    <property type="entry name" value="Ltp-like_HTH"/>
</dbReference>
<evidence type="ECO:0000259" key="1">
    <source>
        <dbReference type="Pfam" id="PF07553"/>
    </source>
</evidence>
<feature type="domain" description="Putative host cell surface-exposed lipoprotein Ltp-like HTH region" evidence="1">
    <location>
        <begin position="17"/>
        <end position="61"/>
    </location>
</feature>
<organism evidence="2 3">
    <name type="scientific">Novilysobacter avium</name>
    <dbReference type="NCBI Taxonomy" id="2781023"/>
    <lineage>
        <taxon>Bacteria</taxon>
        <taxon>Pseudomonadati</taxon>
        <taxon>Pseudomonadota</taxon>
        <taxon>Gammaproteobacteria</taxon>
        <taxon>Lysobacterales</taxon>
        <taxon>Lysobacteraceae</taxon>
        <taxon>Novilysobacter</taxon>
    </lineage>
</organism>
<dbReference type="Proteomes" id="UP000593932">
    <property type="component" value="Chromosome"/>
</dbReference>
<dbReference type="Gene3D" id="1.10.10.10">
    <property type="entry name" value="Winged helix-like DNA-binding domain superfamily/Winged helix DNA-binding domain"/>
    <property type="match status" value="2"/>
</dbReference>
<name>A0A7S6UN31_9GAMM</name>
<dbReference type="InterPro" id="IPR036388">
    <property type="entry name" value="WH-like_DNA-bd_sf"/>
</dbReference>
<feature type="domain" description="Putative host cell surface-exposed lipoprotein Ltp-like HTH region" evidence="1">
    <location>
        <begin position="64"/>
        <end position="106"/>
    </location>
</feature>
<keyword evidence="3" id="KW-1185">Reference proteome</keyword>
<gene>
    <name evidence="2" type="ORF">INQ42_05180</name>
</gene>